<name>A0A1N6X7M1_AQUAC</name>
<dbReference type="Proteomes" id="UP000185841">
    <property type="component" value="Unassembled WGS sequence"/>
</dbReference>
<proteinExistence type="predicted"/>
<gene>
    <name evidence="4" type="ORF">SAMN05878282_1122</name>
</gene>
<dbReference type="InterPro" id="IPR055592">
    <property type="entry name" value="DUF7168"/>
</dbReference>
<evidence type="ECO:0000313" key="5">
    <source>
        <dbReference type="Proteomes" id="UP000185841"/>
    </source>
</evidence>
<evidence type="ECO:0000256" key="1">
    <source>
        <dbReference type="SAM" id="MobiDB-lite"/>
    </source>
</evidence>
<dbReference type="AlphaFoldDB" id="A0A1N6X7M1"/>
<sequence length="232" mass="25991">MSDDVIDRGKERALEKIKKCLALSESDNPNEAEAALRQARKLMEKYRLEMTDVESSRAQEFELKIGVATRRSAQWVRLLATVVASAMGCVCFFRHGTLGQSLIFIGGEGSGEMAAYAYEVLARQLAQARKNYLIELPGYGKAYKRKMGTLYAEGWIRGIALKVEQFGGMDEITERAVTAYCDKNFPDAELTEFKKRRVSEHEYQASLSGEADGRKVSLHRPMGHEESSLLHG</sequence>
<dbReference type="RefSeq" id="WP_076429196.1">
    <property type="nucleotide sequence ID" value="NZ_FTMP01000012.1"/>
</dbReference>
<evidence type="ECO:0000259" key="3">
    <source>
        <dbReference type="Pfam" id="PF23771"/>
    </source>
</evidence>
<evidence type="ECO:0000313" key="4">
    <source>
        <dbReference type="EMBL" id="SIQ98241.1"/>
    </source>
</evidence>
<organism evidence="4 5">
    <name type="scientific">Aquipseudomonas alcaligenes</name>
    <name type="common">Pseudomonas alcaligenes</name>
    <dbReference type="NCBI Taxonomy" id="43263"/>
    <lineage>
        <taxon>Bacteria</taxon>
        <taxon>Pseudomonadati</taxon>
        <taxon>Pseudomonadota</taxon>
        <taxon>Gammaproteobacteria</taxon>
        <taxon>Pseudomonadales</taxon>
        <taxon>Pseudomonadaceae</taxon>
        <taxon>Aquipseudomonas</taxon>
    </lineage>
</organism>
<dbReference type="PIRSF" id="PIRSF028111">
    <property type="entry name" value="UCP028111"/>
    <property type="match status" value="1"/>
</dbReference>
<evidence type="ECO:0000259" key="2">
    <source>
        <dbReference type="Pfam" id="PF10979"/>
    </source>
</evidence>
<feature type="domain" description="DUF7168" evidence="3">
    <location>
        <begin position="57"/>
        <end position="195"/>
    </location>
</feature>
<dbReference type="InterPro" id="IPR024498">
    <property type="entry name" value="DUF2786"/>
</dbReference>
<feature type="region of interest" description="Disordered" evidence="1">
    <location>
        <begin position="204"/>
        <end position="232"/>
    </location>
</feature>
<reference evidence="4 5" key="1">
    <citation type="submission" date="2017-01" db="EMBL/GenBank/DDBJ databases">
        <authorList>
            <person name="Mah S.A."/>
            <person name="Swanson W.J."/>
            <person name="Moy G.W."/>
            <person name="Vacquier V.D."/>
        </authorList>
    </citation>
    <scope>NUCLEOTIDE SEQUENCE [LARGE SCALE GENOMIC DNA]</scope>
    <source>
        <strain evidence="4 5">RU36E</strain>
    </source>
</reference>
<feature type="domain" description="DUF2786" evidence="2">
    <location>
        <begin position="12"/>
        <end position="50"/>
    </location>
</feature>
<dbReference type="EMBL" id="FTMP01000012">
    <property type="protein sequence ID" value="SIQ98241.1"/>
    <property type="molecule type" value="Genomic_DNA"/>
</dbReference>
<dbReference type="InterPro" id="IPR016868">
    <property type="entry name" value="Phage_B3_Orf5"/>
</dbReference>
<feature type="compositionally biased region" description="Basic and acidic residues" evidence="1">
    <location>
        <begin position="222"/>
        <end position="232"/>
    </location>
</feature>
<dbReference type="Pfam" id="PF10979">
    <property type="entry name" value="DUF2786"/>
    <property type="match status" value="1"/>
</dbReference>
<accession>A0A1N6X7M1</accession>
<dbReference type="Pfam" id="PF23771">
    <property type="entry name" value="DUF7168"/>
    <property type="match status" value="1"/>
</dbReference>
<protein>
    <submittedName>
        <fullName evidence="4">Uncharacterized protein</fullName>
    </submittedName>
</protein>